<accession>A0ABR4CA28</accession>
<evidence type="ECO:0000313" key="3">
    <source>
        <dbReference type="Proteomes" id="UP001595075"/>
    </source>
</evidence>
<gene>
    <name evidence="2" type="ORF">VTL71DRAFT_1217</name>
</gene>
<protein>
    <submittedName>
        <fullName evidence="2">Uncharacterized protein</fullName>
    </submittedName>
</protein>
<feature type="compositionally biased region" description="Low complexity" evidence="1">
    <location>
        <begin position="21"/>
        <end position="37"/>
    </location>
</feature>
<evidence type="ECO:0000256" key="1">
    <source>
        <dbReference type="SAM" id="MobiDB-lite"/>
    </source>
</evidence>
<name>A0ABR4CA28_9HELO</name>
<keyword evidence="3" id="KW-1185">Reference proteome</keyword>
<dbReference type="EMBL" id="JAZHXI010000010">
    <property type="protein sequence ID" value="KAL2066793.1"/>
    <property type="molecule type" value="Genomic_DNA"/>
</dbReference>
<proteinExistence type="predicted"/>
<reference evidence="2 3" key="1">
    <citation type="journal article" date="2024" name="Commun. Biol.">
        <title>Comparative genomic analysis of thermophilic fungi reveals convergent evolutionary adaptations and gene losses.</title>
        <authorList>
            <person name="Steindorff A.S."/>
            <person name="Aguilar-Pontes M.V."/>
            <person name="Robinson A.J."/>
            <person name="Andreopoulos B."/>
            <person name="LaButti K."/>
            <person name="Kuo A."/>
            <person name="Mondo S."/>
            <person name="Riley R."/>
            <person name="Otillar R."/>
            <person name="Haridas S."/>
            <person name="Lipzen A."/>
            <person name="Grimwood J."/>
            <person name="Schmutz J."/>
            <person name="Clum A."/>
            <person name="Reid I.D."/>
            <person name="Moisan M.C."/>
            <person name="Butler G."/>
            <person name="Nguyen T.T.M."/>
            <person name="Dewar K."/>
            <person name="Conant G."/>
            <person name="Drula E."/>
            <person name="Henrissat B."/>
            <person name="Hansel C."/>
            <person name="Singer S."/>
            <person name="Hutchinson M.I."/>
            <person name="de Vries R.P."/>
            <person name="Natvig D.O."/>
            <person name="Powell A.J."/>
            <person name="Tsang A."/>
            <person name="Grigoriev I.V."/>
        </authorList>
    </citation>
    <scope>NUCLEOTIDE SEQUENCE [LARGE SCALE GENOMIC DNA]</scope>
    <source>
        <strain evidence="2 3">CBS 494.80</strain>
    </source>
</reference>
<dbReference type="Proteomes" id="UP001595075">
    <property type="component" value="Unassembled WGS sequence"/>
</dbReference>
<organism evidence="2 3">
    <name type="scientific">Oculimacula yallundae</name>
    <dbReference type="NCBI Taxonomy" id="86028"/>
    <lineage>
        <taxon>Eukaryota</taxon>
        <taxon>Fungi</taxon>
        <taxon>Dikarya</taxon>
        <taxon>Ascomycota</taxon>
        <taxon>Pezizomycotina</taxon>
        <taxon>Leotiomycetes</taxon>
        <taxon>Helotiales</taxon>
        <taxon>Ploettnerulaceae</taxon>
        <taxon>Oculimacula</taxon>
    </lineage>
</organism>
<sequence>MFKWCKKLFEKLGRFRNRNSQPNNAGNAVNPQNNNQVPPWDVIYTASMLSSRSEDEISVVDLENPESISREITRLDMERETLARHRTDDWAVQEIRRKIRKATQGRDSATPGVKLEVATARYQEAVEKRGAKILGVRKLEEKISGLKERRKELRMAEREQMERRDNWD</sequence>
<comment type="caution">
    <text evidence="2">The sequence shown here is derived from an EMBL/GenBank/DDBJ whole genome shotgun (WGS) entry which is preliminary data.</text>
</comment>
<evidence type="ECO:0000313" key="2">
    <source>
        <dbReference type="EMBL" id="KAL2066793.1"/>
    </source>
</evidence>
<feature type="region of interest" description="Disordered" evidence="1">
    <location>
        <begin position="16"/>
        <end position="37"/>
    </location>
</feature>